<sequence>MENEQLTFLKGSIQKRIEGIDGRRVYYRRSAFNTYITVAILSTLVTIVLGLNLQDYKEEIRIIALLISSLVTIVNYYNTFFNFKTLWVANNEALNRFYALRFAIDFFEKGADQDVLKIKAFSEEYQRILDGLNQEWKKSRLDSV</sequence>
<reference evidence="3" key="1">
    <citation type="submission" date="2016-10" db="EMBL/GenBank/DDBJ databases">
        <authorList>
            <person name="Varghese N."/>
            <person name="Submissions S."/>
        </authorList>
    </citation>
    <scope>NUCLEOTIDE SEQUENCE [LARGE SCALE GENOMIC DNA]</scope>
    <source>
        <strain evidence="3">DSM 19110</strain>
    </source>
</reference>
<feature type="transmembrane region" description="Helical" evidence="1">
    <location>
        <begin position="32"/>
        <end position="54"/>
    </location>
</feature>
<organism evidence="2 3">
    <name type="scientific">Pedobacter steynii</name>
    <dbReference type="NCBI Taxonomy" id="430522"/>
    <lineage>
        <taxon>Bacteria</taxon>
        <taxon>Pseudomonadati</taxon>
        <taxon>Bacteroidota</taxon>
        <taxon>Sphingobacteriia</taxon>
        <taxon>Sphingobacteriales</taxon>
        <taxon>Sphingobacteriaceae</taxon>
        <taxon>Pedobacter</taxon>
    </lineage>
</organism>
<evidence type="ECO:0000256" key="1">
    <source>
        <dbReference type="SAM" id="Phobius"/>
    </source>
</evidence>
<keyword evidence="1" id="KW-1133">Transmembrane helix</keyword>
<dbReference type="EMBL" id="FNGY01000016">
    <property type="protein sequence ID" value="SDO57048.1"/>
    <property type="molecule type" value="Genomic_DNA"/>
</dbReference>
<accession>A0A1H0KM97</accession>
<protein>
    <recommendedName>
        <fullName evidence="4">SMODS and SLOG-associating 2TM effector domain-containing protein</fullName>
    </recommendedName>
</protein>
<evidence type="ECO:0000313" key="2">
    <source>
        <dbReference type="EMBL" id="SDO57048.1"/>
    </source>
</evidence>
<proteinExistence type="predicted"/>
<dbReference type="RefSeq" id="WP_074612780.1">
    <property type="nucleotide sequence ID" value="NZ_FNGY01000016.1"/>
</dbReference>
<dbReference type="Proteomes" id="UP000183200">
    <property type="component" value="Unassembled WGS sequence"/>
</dbReference>
<dbReference type="Pfam" id="PF14015">
    <property type="entry name" value="DUF4231"/>
    <property type="match status" value="1"/>
</dbReference>
<feature type="transmembrane region" description="Helical" evidence="1">
    <location>
        <begin position="60"/>
        <end position="77"/>
    </location>
</feature>
<dbReference type="InterPro" id="IPR025325">
    <property type="entry name" value="DUF4231"/>
</dbReference>
<dbReference type="AlphaFoldDB" id="A0A1H0KM97"/>
<gene>
    <name evidence="2" type="ORF">SAMN05421820_11698</name>
</gene>
<keyword evidence="1" id="KW-0812">Transmembrane</keyword>
<dbReference type="OrthoDB" id="1494321at2"/>
<keyword evidence="1" id="KW-0472">Membrane</keyword>
<evidence type="ECO:0000313" key="3">
    <source>
        <dbReference type="Proteomes" id="UP000183200"/>
    </source>
</evidence>
<dbReference type="NCBIfam" id="NF033634">
    <property type="entry name" value="SLATT_1"/>
    <property type="match status" value="1"/>
</dbReference>
<evidence type="ECO:0008006" key="4">
    <source>
        <dbReference type="Google" id="ProtNLM"/>
    </source>
</evidence>
<keyword evidence="3" id="KW-1185">Reference proteome</keyword>
<name>A0A1H0KM97_9SPHI</name>